<evidence type="ECO:0000313" key="1">
    <source>
        <dbReference type="EMBL" id="KAF2747722.1"/>
    </source>
</evidence>
<evidence type="ECO:0000313" key="2">
    <source>
        <dbReference type="Proteomes" id="UP000799440"/>
    </source>
</evidence>
<proteinExistence type="predicted"/>
<reference evidence="1" key="1">
    <citation type="journal article" date="2020" name="Stud. Mycol.">
        <title>101 Dothideomycetes genomes: a test case for predicting lifestyles and emergence of pathogens.</title>
        <authorList>
            <person name="Haridas S."/>
            <person name="Albert R."/>
            <person name="Binder M."/>
            <person name="Bloem J."/>
            <person name="Labutti K."/>
            <person name="Salamov A."/>
            <person name="Andreopoulos B."/>
            <person name="Baker S."/>
            <person name="Barry K."/>
            <person name="Bills G."/>
            <person name="Bluhm B."/>
            <person name="Cannon C."/>
            <person name="Castanera R."/>
            <person name="Culley D."/>
            <person name="Daum C."/>
            <person name="Ezra D."/>
            <person name="Gonzalez J."/>
            <person name="Henrissat B."/>
            <person name="Kuo A."/>
            <person name="Liang C."/>
            <person name="Lipzen A."/>
            <person name="Lutzoni F."/>
            <person name="Magnuson J."/>
            <person name="Mondo S."/>
            <person name="Nolan M."/>
            <person name="Ohm R."/>
            <person name="Pangilinan J."/>
            <person name="Park H.-J."/>
            <person name="Ramirez L."/>
            <person name="Alfaro M."/>
            <person name="Sun H."/>
            <person name="Tritt A."/>
            <person name="Yoshinaga Y."/>
            <person name="Zwiers L.-H."/>
            <person name="Turgeon B."/>
            <person name="Goodwin S."/>
            <person name="Spatafora J."/>
            <person name="Crous P."/>
            <person name="Grigoriev I."/>
        </authorList>
    </citation>
    <scope>NUCLEOTIDE SEQUENCE</scope>
    <source>
        <strain evidence="1">CBS 119925</strain>
    </source>
</reference>
<accession>A0A6A6VAV2</accession>
<gene>
    <name evidence="1" type="ORF">M011DRAFT_458162</name>
</gene>
<dbReference type="EMBL" id="MU006571">
    <property type="protein sequence ID" value="KAF2747722.1"/>
    <property type="molecule type" value="Genomic_DNA"/>
</dbReference>
<protein>
    <submittedName>
        <fullName evidence="1">Uncharacterized protein</fullName>
    </submittedName>
</protein>
<dbReference type="OrthoDB" id="3778236at2759"/>
<organism evidence="1 2">
    <name type="scientific">Sporormia fimetaria CBS 119925</name>
    <dbReference type="NCBI Taxonomy" id="1340428"/>
    <lineage>
        <taxon>Eukaryota</taxon>
        <taxon>Fungi</taxon>
        <taxon>Dikarya</taxon>
        <taxon>Ascomycota</taxon>
        <taxon>Pezizomycotina</taxon>
        <taxon>Dothideomycetes</taxon>
        <taxon>Pleosporomycetidae</taxon>
        <taxon>Pleosporales</taxon>
        <taxon>Sporormiaceae</taxon>
        <taxon>Sporormia</taxon>
    </lineage>
</organism>
<keyword evidence="2" id="KW-1185">Reference proteome</keyword>
<dbReference type="AlphaFoldDB" id="A0A6A6VAV2"/>
<name>A0A6A6VAV2_9PLEO</name>
<sequence>MSTPLRQGSRHAPVTINHVFDWKVLRDIRPALLRNAVGTMGYHITHDHLQELKDLGDELGASAFAYRNSAILASGYDDLVVVLREPTDDADRVCYLGHPMKDSCRTLGLLDETLELAFAGQRNVENTIILDRRLFRSNIIRASEDLETRKRNDQTAYRGFEAVLAKLRPKVVVVCQCRPPIPDRQQADQWKSSTKRAGEYDIVCLPNGHECFRVYSYHPMYFQRIDASKRPLRRVLAEYMFDATFVLAANLLAGQELSGSGLLNLRVSAMYGPKVLLSSAYRNGYAFSYQWTTGKDCTSKEVLEKLWALGVFKKNDPRIKTMLAEYRTDALVAQMDALRIGGHDLILKRDVLPEFWYLIEEQRKALIFW</sequence>
<dbReference type="Proteomes" id="UP000799440">
    <property type="component" value="Unassembled WGS sequence"/>
</dbReference>